<gene>
    <name evidence="2" type="ORF">EFY79_15875</name>
</gene>
<dbReference type="EMBL" id="RJJR01000014">
    <property type="protein sequence ID" value="RNI34182.1"/>
    <property type="molecule type" value="Genomic_DNA"/>
</dbReference>
<name>A0A3M9N8M8_9BACT</name>
<proteinExistence type="predicted"/>
<sequence>MLIIGCSKKTVPTKTASVTPVKNEKPETPAKKVIPAPEPPKADTAAAEPTAEKPAPKPPAKADFPKVISVNDGAASKSVDGRLFYDVLGHRYWKNYSDGKYYLFDKSMYNNPDFKPPK</sequence>
<organism evidence="2 3">
    <name type="scientific">Hanamia caeni</name>
    <dbReference type="NCBI Taxonomy" id="2294116"/>
    <lineage>
        <taxon>Bacteria</taxon>
        <taxon>Pseudomonadati</taxon>
        <taxon>Bacteroidota</taxon>
        <taxon>Chitinophagia</taxon>
        <taxon>Chitinophagales</taxon>
        <taxon>Chitinophagaceae</taxon>
        <taxon>Hanamia</taxon>
    </lineage>
</organism>
<evidence type="ECO:0000313" key="2">
    <source>
        <dbReference type="EMBL" id="RNI34182.1"/>
    </source>
</evidence>
<feature type="compositionally biased region" description="Polar residues" evidence="1">
    <location>
        <begin position="10"/>
        <end position="20"/>
    </location>
</feature>
<protein>
    <submittedName>
        <fullName evidence="2">Uncharacterized protein</fullName>
    </submittedName>
</protein>
<dbReference type="Proteomes" id="UP000267223">
    <property type="component" value="Unassembled WGS sequence"/>
</dbReference>
<comment type="caution">
    <text evidence="2">The sequence shown here is derived from an EMBL/GenBank/DDBJ whole genome shotgun (WGS) entry which is preliminary data.</text>
</comment>
<reference evidence="2 3" key="1">
    <citation type="submission" date="2018-11" db="EMBL/GenBank/DDBJ databases">
        <title>Draft genome sequence of Ferruginibacter sp. BO-59.</title>
        <authorList>
            <person name="Im W.T."/>
        </authorList>
    </citation>
    <scope>NUCLEOTIDE SEQUENCE [LARGE SCALE GENOMIC DNA]</scope>
    <source>
        <strain evidence="2 3">BO-59</strain>
    </source>
</reference>
<evidence type="ECO:0000256" key="1">
    <source>
        <dbReference type="SAM" id="MobiDB-lite"/>
    </source>
</evidence>
<feature type="region of interest" description="Disordered" evidence="1">
    <location>
        <begin position="1"/>
        <end position="65"/>
    </location>
</feature>
<keyword evidence="3" id="KW-1185">Reference proteome</keyword>
<evidence type="ECO:0000313" key="3">
    <source>
        <dbReference type="Proteomes" id="UP000267223"/>
    </source>
</evidence>
<dbReference type="AlphaFoldDB" id="A0A3M9N8M8"/>
<accession>A0A3M9N8M8</accession>